<proteinExistence type="predicted"/>
<protein>
    <submittedName>
        <fullName evidence="1">Bgt-159</fullName>
    </submittedName>
</protein>
<dbReference type="InterPro" id="IPR036915">
    <property type="entry name" value="Cyclin-like_sf"/>
</dbReference>
<dbReference type="GO" id="GO:0005634">
    <property type="term" value="C:nucleus"/>
    <property type="evidence" value="ECO:0007669"/>
    <property type="project" value="TreeGrafter"/>
</dbReference>
<dbReference type="Gene3D" id="1.10.472.10">
    <property type="entry name" value="Cyclin-like"/>
    <property type="match status" value="1"/>
</dbReference>
<reference evidence="1" key="1">
    <citation type="submission" date="2018-07" db="EMBL/GenBank/DDBJ databases">
        <authorList>
            <person name="Quirk P.G."/>
            <person name="Krulwich T.A."/>
        </authorList>
    </citation>
    <scope>NUCLEOTIDE SEQUENCE</scope>
    <source>
        <strain evidence="1">96224</strain>
    </source>
</reference>
<dbReference type="AlphaFoldDB" id="A0A381LFU0"/>
<accession>A0A381LFU0</accession>
<dbReference type="OrthoDB" id="5304883at2759"/>
<dbReference type="SUPFAM" id="SSF47954">
    <property type="entry name" value="Cyclin-like"/>
    <property type="match status" value="1"/>
</dbReference>
<evidence type="ECO:0000313" key="1">
    <source>
        <dbReference type="EMBL" id="SUZ12056.1"/>
    </source>
</evidence>
<dbReference type="PANTHER" id="PTHR15615">
    <property type="match status" value="1"/>
</dbReference>
<dbReference type="GO" id="GO:0019901">
    <property type="term" value="F:protein kinase binding"/>
    <property type="evidence" value="ECO:0007669"/>
    <property type="project" value="InterPro"/>
</dbReference>
<gene>
    <name evidence="1" type="ORF">BGT96224V2_LOCUS5177</name>
</gene>
<dbReference type="GO" id="GO:0016538">
    <property type="term" value="F:cyclin-dependent protein serine/threonine kinase regulator activity"/>
    <property type="evidence" value="ECO:0007669"/>
    <property type="project" value="TreeGrafter"/>
</dbReference>
<dbReference type="GO" id="GO:0000307">
    <property type="term" value="C:cyclin-dependent protein kinase holoenzyme complex"/>
    <property type="evidence" value="ECO:0007669"/>
    <property type="project" value="TreeGrafter"/>
</dbReference>
<dbReference type="InterPro" id="IPR013922">
    <property type="entry name" value="Cyclin_PHO80-like"/>
</dbReference>
<dbReference type="EMBL" id="UIGY01000161">
    <property type="protein sequence ID" value="SUZ12056.1"/>
    <property type="molecule type" value="Genomic_DNA"/>
</dbReference>
<sequence>MLPTCLAEDEIIHAVSTRPLDIPEVVNALAHVLPTSPNPPINLDYAKEPHAVQQINHQPPEKMDVFTISSITALKLLCAGIEALIKFSAETMLSDSPVNEASPNYCSVQAEEKVMRESSYKDIPNSASSPKRSKIPAALNFESIAIDGVKLRKALTKIPATTSQPYIIIGDNAKPIYIQQSAITRKFYSKQLPHISLVDYLMRIHKFCPISTAVYLATSCYIQKLVVEEKVMPITRLNCHRLVLAGLRVAMKALEDESYAHSRFSKVGGVSESELARLEISFCFLTNFEFSTSEEALSEQAVSLKAISSLQGGMNFIYRTPLKCNQRPCLGIKEIAAETQTGRLKNTCLS</sequence>
<dbReference type="CDD" id="cd20558">
    <property type="entry name" value="CYCLIN_ScPCL7-like"/>
    <property type="match status" value="1"/>
</dbReference>
<dbReference type="Pfam" id="PF08613">
    <property type="entry name" value="Cyclin"/>
    <property type="match status" value="1"/>
</dbReference>
<dbReference type="PANTHER" id="PTHR15615:SF32">
    <property type="entry name" value="PROTEIN KINASE COMPLEX COMPONENT, PUTATIVE (AFU_ORTHOLOGUE AFUA_2G07660)-RELATED"/>
    <property type="match status" value="1"/>
</dbReference>
<organism evidence="1">
    <name type="scientific">Blumeria graminis f. sp. tritici 96224</name>
    <dbReference type="NCBI Taxonomy" id="1268274"/>
    <lineage>
        <taxon>Eukaryota</taxon>
        <taxon>Fungi</taxon>
        <taxon>Dikarya</taxon>
        <taxon>Ascomycota</taxon>
        <taxon>Pezizomycotina</taxon>
        <taxon>Leotiomycetes</taxon>
        <taxon>Erysiphales</taxon>
        <taxon>Erysiphaceae</taxon>
        <taxon>Blumeria</taxon>
    </lineage>
</organism>
<name>A0A381LFU0_BLUGR</name>